<reference evidence="1 2" key="1">
    <citation type="submission" date="2018-11" db="EMBL/GenBank/DDBJ databases">
        <authorList>
            <consortium name="Pathogen Informatics"/>
        </authorList>
    </citation>
    <scope>NUCLEOTIDE SEQUENCE [LARGE SCALE GENOMIC DNA]</scope>
</reference>
<sequence length="66" mass="7900">MKVMYDEPSPSSTISEPVVRVPRNRQENRLYKREFIDDNNVHLAYFNFRILWPVTAISVTMYTCFI</sequence>
<protein>
    <submittedName>
        <fullName evidence="1">Uncharacterized protein</fullName>
    </submittedName>
</protein>
<proteinExistence type="predicted"/>
<name>A0A3P7IZD1_STRVU</name>
<dbReference type="AlphaFoldDB" id="A0A3P7IZD1"/>
<dbReference type="EMBL" id="UYYB01018645">
    <property type="protein sequence ID" value="VDM71054.1"/>
    <property type="molecule type" value="Genomic_DNA"/>
</dbReference>
<gene>
    <name evidence="1" type="ORF">SVUK_LOCUS6052</name>
</gene>
<feature type="non-terminal residue" evidence="1">
    <location>
        <position position="66"/>
    </location>
</feature>
<evidence type="ECO:0000313" key="1">
    <source>
        <dbReference type="EMBL" id="VDM71054.1"/>
    </source>
</evidence>
<organism evidence="1 2">
    <name type="scientific">Strongylus vulgaris</name>
    <name type="common">Blood worm</name>
    <dbReference type="NCBI Taxonomy" id="40348"/>
    <lineage>
        <taxon>Eukaryota</taxon>
        <taxon>Metazoa</taxon>
        <taxon>Ecdysozoa</taxon>
        <taxon>Nematoda</taxon>
        <taxon>Chromadorea</taxon>
        <taxon>Rhabditida</taxon>
        <taxon>Rhabditina</taxon>
        <taxon>Rhabditomorpha</taxon>
        <taxon>Strongyloidea</taxon>
        <taxon>Strongylidae</taxon>
        <taxon>Strongylus</taxon>
    </lineage>
</organism>
<dbReference type="OrthoDB" id="5818342at2759"/>
<dbReference type="Proteomes" id="UP000270094">
    <property type="component" value="Unassembled WGS sequence"/>
</dbReference>
<keyword evidence="2" id="KW-1185">Reference proteome</keyword>
<accession>A0A3P7IZD1</accession>
<evidence type="ECO:0000313" key="2">
    <source>
        <dbReference type="Proteomes" id="UP000270094"/>
    </source>
</evidence>